<reference evidence="1 2" key="1">
    <citation type="journal article" date="2024" name="Int. J. Syst. Evol. Microbiol.">
        <title>Clostridium omnivorum sp. nov., isolated from anoxic soil under the treatment of reductive soil disinfestation.</title>
        <authorList>
            <person name="Ueki A."/>
            <person name="Tonouchi A."/>
            <person name="Kaku N."/>
            <person name="Honma S."/>
            <person name="Ueki K."/>
        </authorList>
    </citation>
    <scope>NUCLEOTIDE SEQUENCE [LARGE SCALE GENOMIC DNA]</scope>
    <source>
        <strain evidence="1 2">E14</strain>
    </source>
</reference>
<keyword evidence="2" id="KW-1185">Reference proteome</keyword>
<evidence type="ECO:0000313" key="2">
    <source>
        <dbReference type="Proteomes" id="UP001208567"/>
    </source>
</evidence>
<gene>
    <name evidence="1" type="ORF">bsdE14_13450</name>
</gene>
<comment type="caution">
    <text evidence="1">The sequence shown here is derived from an EMBL/GenBank/DDBJ whole genome shotgun (WGS) entry which is preliminary data.</text>
</comment>
<name>A0ABQ5N4G5_9CLOT</name>
<sequence>MRPVVYISSDLNKHYEDGSFLGRIKDRVKITLEGESFIEDLNMNISRVKLPPNFNKRAYTKNMEIARKYMKGTEVNLAPKTSRIFDYEYLNDFQRRLFAYSVVNSIKLLLRLKKKSIKNSCIVIYDAAENINSNIISELAKESRYCVLLSKNIKKASVLSDYIIANYGVSPIVTNDVKYALDSADFIITSESIEVNSKKSIWYINNMFHPSFMDNAVNDVTYSVPWEMNGLEVPAELLGAILSQMDQKDIEASLKYNGVFMDKIKFNNMVKE</sequence>
<organism evidence="1 2">
    <name type="scientific">Clostridium omnivorum</name>
    <dbReference type="NCBI Taxonomy" id="1604902"/>
    <lineage>
        <taxon>Bacteria</taxon>
        <taxon>Bacillati</taxon>
        <taxon>Bacillota</taxon>
        <taxon>Clostridia</taxon>
        <taxon>Eubacteriales</taxon>
        <taxon>Clostridiaceae</taxon>
        <taxon>Clostridium</taxon>
    </lineage>
</organism>
<evidence type="ECO:0000313" key="1">
    <source>
        <dbReference type="EMBL" id="GLC29935.1"/>
    </source>
</evidence>
<dbReference type="RefSeq" id="WP_264849209.1">
    <property type="nucleotide sequence ID" value="NZ_BRXR01000001.1"/>
</dbReference>
<dbReference type="Proteomes" id="UP001208567">
    <property type="component" value="Unassembled WGS sequence"/>
</dbReference>
<dbReference type="EMBL" id="BRXR01000001">
    <property type="protein sequence ID" value="GLC29935.1"/>
    <property type="molecule type" value="Genomic_DNA"/>
</dbReference>
<proteinExistence type="predicted"/>
<accession>A0ABQ5N4G5</accession>
<protein>
    <submittedName>
        <fullName evidence="1">Uncharacterized protein</fullName>
    </submittedName>
</protein>